<comment type="caution">
    <text evidence="9">The sequence shown here is derived from an EMBL/GenBank/DDBJ whole genome shotgun (WGS) entry which is preliminary data.</text>
</comment>
<keyword evidence="4 6" id="KW-1133">Transmembrane helix</keyword>
<evidence type="ECO:0000259" key="7">
    <source>
        <dbReference type="Pfam" id="PF02687"/>
    </source>
</evidence>
<dbReference type="InterPro" id="IPR038766">
    <property type="entry name" value="Membrane_comp_ABC_pdt"/>
</dbReference>
<feature type="domain" description="ABC3 transporter permease C-terminal" evidence="7">
    <location>
        <begin position="305"/>
        <end position="416"/>
    </location>
</feature>
<sequence>MNKRILWKNAFQSIPDSLGRFISIFLLMAVSAFTFIGLKMAGPDMRFSATNFYRQQQLADMTVTSNYGLDQIDRQTILQTKELKKADFGYFQDSSINGSQTALRIFSQTDAISKYQLVKGNMPQTNHQIAVSYLLANRYHLGQTITLKQYNSLKNNHYQIVGFVRSSEYVDRNDFGHTNIGTGQLNGYAVVKKSAFNSPQWMIARLSFKQNKNLNPYSTAYQNYIDRQKDSLQKRLNQNRNVKCNNLRQALHAQAMANPTSLSAASQADLPTNANKITYTVNDRTLNPGYEIYHSNMERIDILANIFPIFMFFVAALVCLTTMTRFVEEDRPNIGTLRSLGYSNFDVSLKFIVYSLLSSLLGVFCGSIFGYRFLPKMIFDAYGANSTLTGFTPQFNGIWLIIVAIIALACTTLPALWTLAHDLQEKPARLLLPKAPKSGSHILLEKVKPLWNRLSFKYKICARNIFRYKSRMLMTIIGVAGCTGLLVMGFGISDSLKGISQQQYGNIIRYDLIVQQKEQPSVEQSKRFKHLLASGEVRRHMPVYSAQLNRQLNSSQQNVNLIVPQNSYDFNAYMRLQNRQSKKQLKLTNHGVIISEKLAHLTNTTVGQHIRLKDQNGHWHSFKVAGITEMYMGHFLIMNQHEYRHYFQRPFTSNAQLVTLSNPQKLQSFSKDAMDTGAVLGINQNVNNQLMIQNTMDSMNQVMVILIGLATLLAIVVIYNLTTINVLERMRELSTIKVLGFFDGEVTMYIYRETIILSVLGILLGYLIGAWLHHFIITTLPPTNAMFDPNLYANNFVISALIPAVITFLLALVVYRRIKRVDMLAALQSVD</sequence>
<dbReference type="InterPro" id="IPR003838">
    <property type="entry name" value="ABC3_permease_C"/>
</dbReference>
<dbReference type="Pfam" id="PF02687">
    <property type="entry name" value="FtsX"/>
    <property type="match status" value="2"/>
</dbReference>
<evidence type="ECO:0000256" key="3">
    <source>
        <dbReference type="ARBA" id="ARBA00022692"/>
    </source>
</evidence>
<dbReference type="Pfam" id="PF12704">
    <property type="entry name" value="MacB_PCD"/>
    <property type="match status" value="1"/>
</dbReference>
<dbReference type="AlphaFoldDB" id="A0A9D2AK27"/>
<feature type="transmembrane region" description="Helical" evidence="6">
    <location>
        <begin position="796"/>
        <end position="815"/>
    </location>
</feature>
<keyword evidence="5 6" id="KW-0472">Membrane</keyword>
<reference evidence="9" key="1">
    <citation type="journal article" date="2021" name="PeerJ">
        <title>Extensive microbial diversity within the chicken gut microbiome revealed by metagenomics and culture.</title>
        <authorList>
            <person name="Gilroy R."/>
            <person name="Ravi A."/>
            <person name="Getino M."/>
            <person name="Pursley I."/>
            <person name="Horton D.L."/>
            <person name="Alikhan N.F."/>
            <person name="Baker D."/>
            <person name="Gharbi K."/>
            <person name="Hall N."/>
            <person name="Watson M."/>
            <person name="Adriaenssens E.M."/>
            <person name="Foster-Nyarko E."/>
            <person name="Jarju S."/>
            <person name="Secka A."/>
            <person name="Antonio M."/>
            <person name="Oren A."/>
            <person name="Chaudhuri R.R."/>
            <person name="La Ragione R."/>
            <person name="Hildebrand F."/>
            <person name="Pallen M.J."/>
        </authorList>
    </citation>
    <scope>NUCLEOTIDE SEQUENCE</scope>
    <source>
        <strain evidence="9">ChiSxjej3B15-572</strain>
    </source>
</reference>
<keyword evidence="3 6" id="KW-0812">Transmembrane</keyword>
<keyword evidence="2" id="KW-1003">Cell membrane</keyword>
<evidence type="ECO:0000256" key="2">
    <source>
        <dbReference type="ARBA" id="ARBA00022475"/>
    </source>
</evidence>
<evidence type="ECO:0000313" key="10">
    <source>
        <dbReference type="Proteomes" id="UP000824231"/>
    </source>
</evidence>
<evidence type="ECO:0000256" key="1">
    <source>
        <dbReference type="ARBA" id="ARBA00004651"/>
    </source>
</evidence>
<dbReference type="InterPro" id="IPR025857">
    <property type="entry name" value="MacB_PCD"/>
</dbReference>
<name>A0A9D2AK27_9LACO</name>
<evidence type="ECO:0000256" key="4">
    <source>
        <dbReference type="ARBA" id="ARBA00022989"/>
    </source>
</evidence>
<reference evidence="9" key="2">
    <citation type="submission" date="2021-04" db="EMBL/GenBank/DDBJ databases">
        <authorList>
            <person name="Gilroy R."/>
        </authorList>
    </citation>
    <scope>NUCLEOTIDE SEQUENCE</scope>
    <source>
        <strain evidence="9">ChiSxjej3B15-572</strain>
    </source>
</reference>
<evidence type="ECO:0000256" key="5">
    <source>
        <dbReference type="ARBA" id="ARBA00023136"/>
    </source>
</evidence>
<dbReference type="PANTHER" id="PTHR30287:SF1">
    <property type="entry name" value="INNER MEMBRANE PROTEIN"/>
    <property type="match status" value="1"/>
</dbReference>
<feature type="transmembrane region" description="Helical" evidence="6">
    <location>
        <begin position="755"/>
        <end position="776"/>
    </location>
</feature>
<feature type="domain" description="ABC3 transporter permease C-terminal" evidence="7">
    <location>
        <begin position="705"/>
        <end position="820"/>
    </location>
</feature>
<organism evidence="9 10">
    <name type="scientific">Candidatus Limosilactobacillus merdigallinarum</name>
    <dbReference type="NCBI Taxonomy" id="2838652"/>
    <lineage>
        <taxon>Bacteria</taxon>
        <taxon>Bacillati</taxon>
        <taxon>Bacillota</taxon>
        <taxon>Bacilli</taxon>
        <taxon>Lactobacillales</taxon>
        <taxon>Lactobacillaceae</taxon>
        <taxon>Limosilactobacillus</taxon>
    </lineage>
</organism>
<evidence type="ECO:0000259" key="8">
    <source>
        <dbReference type="Pfam" id="PF12704"/>
    </source>
</evidence>
<evidence type="ECO:0000256" key="6">
    <source>
        <dbReference type="SAM" id="Phobius"/>
    </source>
</evidence>
<feature type="transmembrane region" description="Helical" evidence="6">
    <location>
        <begin position="398"/>
        <end position="420"/>
    </location>
</feature>
<comment type="subcellular location">
    <subcellularLocation>
        <location evidence="1">Cell membrane</location>
        <topology evidence="1">Multi-pass membrane protein</topology>
    </subcellularLocation>
</comment>
<dbReference type="GO" id="GO:0005886">
    <property type="term" value="C:plasma membrane"/>
    <property type="evidence" value="ECO:0007669"/>
    <property type="project" value="UniProtKB-SubCell"/>
</dbReference>
<feature type="transmembrane region" description="Helical" evidence="6">
    <location>
        <begin position="702"/>
        <end position="721"/>
    </location>
</feature>
<dbReference type="Proteomes" id="UP000824231">
    <property type="component" value="Unassembled WGS sequence"/>
</dbReference>
<feature type="transmembrane region" description="Helical" evidence="6">
    <location>
        <begin position="472"/>
        <end position="492"/>
    </location>
</feature>
<feature type="transmembrane region" description="Helical" evidence="6">
    <location>
        <begin position="306"/>
        <end position="327"/>
    </location>
</feature>
<protein>
    <submittedName>
        <fullName evidence="9">ABC transporter permease</fullName>
    </submittedName>
</protein>
<accession>A0A9D2AK27</accession>
<dbReference type="EMBL" id="DXFH01000011">
    <property type="protein sequence ID" value="HIX35373.1"/>
    <property type="molecule type" value="Genomic_DNA"/>
</dbReference>
<evidence type="ECO:0000313" key="9">
    <source>
        <dbReference type="EMBL" id="HIX35373.1"/>
    </source>
</evidence>
<feature type="transmembrane region" description="Helical" evidence="6">
    <location>
        <begin position="347"/>
        <end position="369"/>
    </location>
</feature>
<feature type="domain" description="MacB-like periplasmic core" evidence="8">
    <location>
        <begin position="472"/>
        <end position="644"/>
    </location>
</feature>
<dbReference type="PANTHER" id="PTHR30287">
    <property type="entry name" value="MEMBRANE COMPONENT OF PREDICTED ABC SUPERFAMILY METABOLITE UPTAKE TRANSPORTER"/>
    <property type="match status" value="1"/>
</dbReference>
<feature type="transmembrane region" description="Helical" evidence="6">
    <location>
        <begin position="21"/>
        <end position="41"/>
    </location>
</feature>
<proteinExistence type="predicted"/>
<gene>
    <name evidence="9" type="ORF">H9856_03055</name>
</gene>